<evidence type="ECO:0000259" key="1">
    <source>
        <dbReference type="Pfam" id="PF10988"/>
    </source>
</evidence>
<dbReference type="Pfam" id="PF10988">
    <property type="entry name" value="DUF2807"/>
    <property type="match status" value="1"/>
</dbReference>
<feature type="domain" description="Putative auto-transporter adhesin head GIN" evidence="1">
    <location>
        <begin position="39"/>
        <end position="256"/>
    </location>
</feature>
<dbReference type="AlphaFoldDB" id="A0A1M6GMS3"/>
<dbReference type="RefSeq" id="WP_072764376.1">
    <property type="nucleotide sequence ID" value="NZ_FQYX01000011.1"/>
</dbReference>
<proteinExistence type="predicted"/>
<dbReference type="InterPro" id="IPR021255">
    <property type="entry name" value="DUF2807"/>
</dbReference>
<keyword evidence="3" id="KW-1185">Reference proteome</keyword>
<dbReference type="EMBL" id="FQYX01000011">
    <property type="protein sequence ID" value="SHJ11265.1"/>
    <property type="molecule type" value="Genomic_DNA"/>
</dbReference>
<evidence type="ECO:0000313" key="3">
    <source>
        <dbReference type="Proteomes" id="UP000184231"/>
    </source>
</evidence>
<sequence length="274" mass="30355">MKNFLLLCILCFYCMSYAQRKPKIKGNRVVTEVVESLPAFTALRLEDNLDIVLQKGSSTGYNITADENLIGVLKLEVIADTLAISSFYKITSSKKLNIVIDFVNLNAIALYDGKLEIKDHFTTDHLMVNTYGNSKLELNASAQQVDINMKDRSWGNYNIVSDSLYLFMDDKSDLKLFTSNKSQYITLKNNSKADIGGTVDSCHLQLTESASLKASESQATTVVANVSGTTTAKINAATTIHLSSRDDAKTYIYGDATMTLKDFLGTSELYKRNN</sequence>
<gene>
    <name evidence="2" type="ORF">SAMN04487911_11169</name>
</gene>
<reference evidence="2 3" key="1">
    <citation type="submission" date="2016-11" db="EMBL/GenBank/DDBJ databases">
        <authorList>
            <person name="Jaros S."/>
            <person name="Januszkiewicz K."/>
            <person name="Wedrychowicz H."/>
        </authorList>
    </citation>
    <scope>NUCLEOTIDE SEQUENCE [LARGE SCALE GENOMIC DNA]</scope>
    <source>
        <strain evidence="2 3">CGMCC 1.8863</strain>
    </source>
</reference>
<evidence type="ECO:0000313" key="2">
    <source>
        <dbReference type="EMBL" id="SHJ11265.1"/>
    </source>
</evidence>
<name>A0A1M6GMS3_9FLAO</name>
<dbReference type="OrthoDB" id="1419485at2"/>
<dbReference type="Gene3D" id="2.160.20.120">
    <property type="match status" value="1"/>
</dbReference>
<accession>A0A1M6GMS3</accession>
<dbReference type="Proteomes" id="UP000184231">
    <property type="component" value="Unassembled WGS sequence"/>
</dbReference>
<protein>
    <submittedName>
        <fullName evidence="2">Putative auto-transporter adhesin, head GIN domain</fullName>
    </submittedName>
</protein>
<organism evidence="2 3">
    <name type="scientific">Arenibacter nanhaiticus</name>
    <dbReference type="NCBI Taxonomy" id="558155"/>
    <lineage>
        <taxon>Bacteria</taxon>
        <taxon>Pseudomonadati</taxon>
        <taxon>Bacteroidota</taxon>
        <taxon>Flavobacteriia</taxon>
        <taxon>Flavobacteriales</taxon>
        <taxon>Flavobacteriaceae</taxon>
        <taxon>Arenibacter</taxon>
    </lineage>
</organism>
<dbReference type="STRING" id="558155.SAMN04487911_11169"/>